<dbReference type="Pfam" id="PF02784">
    <property type="entry name" value="Orn_Arg_deC_N"/>
    <property type="match status" value="1"/>
</dbReference>
<sequence length="921" mass="99724">MSTPITVAIIGAGPRGLWAAEELLFQAKTHGVAVHIDMWDPQEVGIGAAYNPAQPDYWRLNVNASLIRSRTTTFNQWRTDSSDPFPPRALVGKFFQATFVELQENLPPGCTIKHIKKRADSLEQAGELWNVEGKLYHEVLLATGHAHSWDGALENALKVYPHAQLAQISAGRRVAVRGAALTFIDAVLALTEGRGGYFDEAGYHQSGKEPAKIYPFSRRGQFMEVKPDPGIFTINPEIINRYAAKIKIARDMDDFKEILSNCASDLLGTNDKSAVQAILACHGQEDPVAKLRLSLQVARGEVPPGAEWAVGQAWRSLYPAIVQRTSYGGRASLAGFAQLAAHLESLAFGPPPVNAQKILALIDAGIVDTAALSPAGRLPAVDATIDAVLPPPGLNSPLRNSPIAQLAAHNPGQWLDAQGGVVGLKHVAVVGRESENVVLGPDTLSRTLHNVIPRWAATVIKNSAPKTLANPRMMAIEPLTARLEPWAIDLLDDRQRCQEIVAEFGSPANVLHHAPLLRNCAELVAAGADAGVETRVFFARKANKALTFVDAIRDAGHGVDVASFRELQQVLNRGVKGENIILSAAIKPDPLLELALKNDVRISVDSVAELQRIRELASQLQLTASVAPRLAPNPARLPATRFGELLDVWIAQLPSLSKAIQLVGVHFHLHGYSANDRKTALQEAFVLIDAATAAGHRPSFIDIGGGVPMSYLDDAQQWESFHDSLQQMNAGHKQPFTWKGDPLANTYPFHQTPTRGAWLAEVLAGTAPEFIKRGLRLHVEPGRAVLDGCGVILARVAFLKHRSDGVPLVGVEMNRTQCRTTSDDILLDPILVPQPVDAWPGVGTHWEPGARGFLVGAYCIEDEVIIRRDMVFPEGIAVGDIIAIPNTAGYFMHIVESASHQIPLAKNVVWGAELSVDDIDI</sequence>
<dbReference type="Pfam" id="PF13454">
    <property type="entry name" value="NAD_binding_9"/>
    <property type="match status" value="1"/>
</dbReference>
<dbReference type="InterPro" id="IPR036188">
    <property type="entry name" value="FAD/NAD-bd_sf"/>
</dbReference>
<gene>
    <name evidence="6" type="ORF">H924_00285</name>
</gene>
<dbReference type="InterPro" id="IPR022653">
    <property type="entry name" value="De-COase2_pyr-phos_BS"/>
</dbReference>
<dbReference type="PATRIC" id="fig|1121353.3.peg.64"/>
<dbReference type="PRINTS" id="PR01179">
    <property type="entry name" value="ODADCRBXLASE"/>
</dbReference>
<dbReference type="SUPFAM" id="SSF51419">
    <property type="entry name" value="PLP-binding barrel"/>
    <property type="match status" value="1"/>
</dbReference>
<evidence type="ECO:0000313" key="7">
    <source>
        <dbReference type="Proteomes" id="UP000011760"/>
    </source>
</evidence>
<dbReference type="GO" id="GO:0008836">
    <property type="term" value="F:diaminopimelate decarboxylase activity"/>
    <property type="evidence" value="ECO:0007669"/>
    <property type="project" value="TreeGrafter"/>
</dbReference>
<evidence type="ECO:0000256" key="3">
    <source>
        <dbReference type="ARBA" id="ARBA00022898"/>
    </source>
</evidence>
<dbReference type="InterPro" id="IPR029066">
    <property type="entry name" value="PLP-binding_barrel"/>
</dbReference>
<dbReference type="InterPro" id="IPR009006">
    <property type="entry name" value="Ala_racemase/Decarboxylase_C"/>
</dbReference>
<dbReference type="eggNOG" id="COG0019">
    <property type="taxonomic scope" value="Bacteria"/>
</dbReference>
<dbReference type="RefSeq" id="WP_015649974.1">
    <property type="nucleotide sequence ID" value="NC_020506.1"/>
</dbReference>
<evidence type="ECO:0000256" key="2">
    <source>
        <dbReference type="ARBA" id="ARBA00022793"/>
    </source>
</evidence>
<keyword evidence="7" id="KW-1185">Reference proteome</keyword>
<dbReference type="PANTHER" id="PTHR43727:SF2">
    <property type="entry name" value="GROUP IV DECARBOXYLASE"/>
    <property type="match status" value="1"/>
</dbReference>
<keyword evidence="2" id="KW-0210">Decarboxylase</keyword>
<dbReference type="GO" id="GO:0009089">
    <property type="term" value="P:lysine biosynthetic process via diaminopimelate"/>
    <property type="evidence" value="ECO:0007669"/>
    <property type="project" value="TreeGrafter"/>
</dbReference>
<organism evidence="6 7">
    <name type="scientific">Corynebacterium callunae DSM 20147</name>
    <dbReference type="NCBI Taxonomy" id="1121353"/>
    <lineage>
        <taxon>Bacteria</taxon>
        <taxon>Bacillati</taxon>
        <taxon>Actinomycetota</taxon>
        <taxon>Actinomycetes</taxon>
        <taxon>Mycobacteriales</taxon>
        <taxon>Corynebacteriaceae</taxon>
        <taxon>Corynebacterium</taxon>
    </lineage>
</organism>
<dbReference type="InterPro" id="IPR022657">
    <property type="entry name" value="De-COase2_CS"/>
</dbReference>
<dbReference type="InterPro" id="IPR038732">
    <property type="entry name" value="HpyO/CreE_NAD-binding"/>
</dbReference>
<keyword evidence="2" id="KW-0456">Lyase</keyword>
<dbReference type="EMBL" id="CP004354">
    <property type="protein sequence ID" value="AGG65517.1"/>
    <property type="molecule type" value="Genomic_DNA"/>
</dbReference>
<dbReference type="Proteomes" id="UP000011760">
    <property type="component" value="Chromosome"/>
</dbReference>
<dbReference type="KEGG" id="ccn:H924_00285"/>
<accession>M1URB7</accession>
<evidence type="ECO:0000256" key="1">
    <source>
        <dbReference type="ARBA" id="ARBA00001933"/>
    </source>
</evidence>
<dbReference type="InterPro" id="IPR022644">
    <property type="entry name" value="De-COase2_N"/>
</dbReference>
<dbReference type="Gene3D" id="3.20.20.10">
    <property type="entry name" value="Alanine racemase"/>
    <property type="match status" value="1"/>
</dbReference>
<feature type="domain" description="Orn/DAP/Arg decarboxylase 2 N-terminal" evidence="4">
    <location>
        <begin position="533"/>
        <end position="734"/>
    </location>
</feature>
<dbReference type="SUPFAM" id="SSF50621">
    <property type="entry name" value="Alanine racemase C-terminal domain-like"/>
    <property type="match status" value="1"/>
</dbReference>
<dbReference type="Gene3D" id="2.40.37.10">
    <property type="entry name" value="Lyase, Ornithine Decarboxylase, Chain A, domain 1"/>
    <property type="match status" value="1"/>
</dbReference>
<dbReference type="SUPFAM" id="SSF51905">
    <property type="entry name" value="FAD/NAD(P)-binding domain"/>
    <property type="match status" value="1"/>
</dbReference>
<evidence type="ECO:0000313" key="6">
    <source>
        <dbReference type="EMBL" id="AGG65517.1"/>
    </source>
</evidence>
<dbReference type="PANTHER" id="PTHR43727">
    <property type="entry name" value="DIAMINOPIMELATE DECARBOXYLASE"/>
    <property type="match status" value="1"/>
</dbReference>
<dbReference type="OrthoDB" id="3275594at2"/>
<dbReference type="STRING" id="1121353.H924_00285"/>
<proteinExistence type="predicted"/>
<evidence type="ECO:0000259" key="4">
    <source>
        <dbReference type="Pfam" id="PF02784"/>
    </source>
</evidence>
<evidence type="ECO:0000259" key="5">
    <source>
        <dbReference type="Pfam" id="PF13454"/>
    </source>
</evidence>
<dbReference type="HOGENOM" id="CLU_316583_0_0_11"/>
<feature type="domain" description="FAD-dependent urate hydroxylase HpyO/Asp monooxygenase CreE-like FAD/NAD(P)-binding" evidence="5">
    <location>
        <begin position="8"/>
        <end position="145"/>
    </location>
</feature>
<reference evidence="6 7" key="1">
    <citation type="submission" date="2013-02" db="EMBL/GenBank/DDBJ databases">
        <title>The complete genome sequence of Corynebacterium callunae DSM 20147.</title>
        <authorList>
            <person name="Ruckert C."/>
            <person name="Albersmeier A."/>
            <person name="Kalinowski J."/>
        </authorList>
    </citation>
    <scope>NUCLEOTIDE SEQUENCE [LARGE SCALE GENOMIC DNA]</scope>
    <source>
        <strain evidence="6 7">DSM 20147</strain>
    </source>
</reference>
<dbReference type="AlphaFoldDB" id="M1URB7"/>
<dbReference type="eggNOG" id="COG4529">
    <property type="taxonomic scope" value="Bacteria"/>
</dbReference>
<evidence type="ECO:0008006" key="8">
    <source>
        <dbReference type="Google" id="ProtNLM"/>
    </source>
</evidence>
<keyword evidence="3" id="KW-0663">Pyridoxal phosphate</keyword>
<protein>
    <recommendedName>
        <fullName evidence="8">Diaminopimelate decarboxylase</fullName>
    </recommendedName>
</protein>
<dbReference type="PROSITE" id="PS00879">
    <property type="entry name" value="ODR_DC_2_2"/>
    <property type="match status" value="1"/>
</dbReference>
<dbReference type="PROSITE" id="PS00878">
    <property type="entry name" value="ODR_DC_2_1"/>
    <property type="match status" value="1"/>
</dbReference>
<name>M1URB7_9CORY</name>
<comment type="cofactor">
    <cofactor evidence="1">
        <name>pyridoxal 5'-phosphate</name>
        <dbReference type="ChEBI" id="CHEBI:597326"/>
    </cofactor>
</comment>
<dbReference type="InterPro" id="IPR000183">
    <property type="entry name" value="Orn/DAP/Arg_de-COase"/>
</dbReference>